<evidence type="ECO:0000256" key="1">
    <source>
        <dbReference type="ARBA" id="ARBA00007435"/>
    </source>
</evidence>
<gene>
    <name evidence="3" type="ORF">Gilli_2630</name>
</gene>
<keyword evidence="4" id="KW-1185">Reference proteome</keyword>
<feature type="domain" description="GIY-YIG" evidence="2">
    <location>
        <begin position="15"/>
        <end position="91"/>
    </location>
</feature>
<dbReference type="Gene3D" id="3.40.1440.10">
    <property type="entry name" value="GIY-YIG endonuclease"/>
    <property type="match status" value="1"/>
</dbReference>
<dbReference type="InterPro" id="IPR000305">
    <property type="entry name" value="GIY-YIG_endonuc"/>
</dbReference>
<name>H2BY41_GILLR</name>
<dbReference type="EMBL" id="JH594606">
    <property type="protein sequence ID" value="EHQ03247.1"/>
    <property type="molecule type" value="Genomic_DNA"/>
</dbReference>
<protein>
    <submittedName>
        <fullName evidence="3">Excinuclease ABC C subunit domain protein</fullName>
    </submittedName>
</protein>
<dbReference type="Pfam" id="PF01541">
    <property type="entry name" value="GIY-YIG"/>
    <property type="match status" value="1"/>
</dbReference>
<sequence length="101" mass="12048">MFQGLIWLSKTHQTETIYIYMLSNKTRSMLYVGVTADLEKRISQHKNGEGSIYTKKYHLTHLMNFKQFTAIVQVIAREKQLKWNLIKSKNPELRDLFEDLR</sequence>
<evidence type="ECO:0000259" key="2">
    <source>
        <dbReference type="PROSITE" id="PS50164"/>
    </source>
</evidence>
<dbReference type="HOGENOM" id="CLU_135650_3_1_10"/>
<accession>H2BY41</accession>
<dbReference type="PANTHER" id="PTHR34477:SF5">
    <property type="entry name" value="BSL5627 PROTEIN"/>
    <property type="match status" value="1"/>
</dbReference>
<dbReference type="InterPro" id="IPR050190">
    <property type="entry name" value="UPF0213_domain"/>
</dbReference>
<comment type="similarity">
    <text evidence="1">Belongs to the UPF0213 family.</text>
</comment>
<organism evidence="3 4">
    <name type="scientific">Gillisia limnaea (strain DSM 15749 / LMG 21470 / R-8282)</name>
    <dbReference type="NCBI Taxonomy" id="865937"/>
    <lineage>
        <taxon>Bacteria</taxon>
        <taxon>Pseudomonadati</taxon>
        <taxon>Bacteroidota</taxon>
        <taxon>Flavobacteriia</taxon>
        <taxon>Flavobacteriales</taxon>
        <taxon>Flavobacteriaceae</taxon>
        <taxon>Gillisia</taxon>
    </lineage>
</organism>
<proteinExistence type="inferred from homology"/>
<evidence type="ECO:0000313" key="3">
    <source>
        <dbReference type="EMBL" id="EHQ03247.1"/>
    </source>
</evidence>
<dbReference type="eggNOG" id="COG2827">
    <property type="taxonomic scope" value="Bacteria"/>
</dbReference>
<dbReference type="STRING" id="865937.Gilli_2630"/>
<dbReference type="InterPro" id="IPR035901">
    <property type="entry name" value="GIY-YIG_endonuc_sf"/>
</dbReference>
<evidence type="ECO:0000313" key="4">
    <source>
        <dbReference type="Proteomes" id="UP000003844"/>
    </source>
</evidence>
<dbReference type="PANTHER" id="PTHR34477">
    <property type="entry name" value="UPF0213 PROTEIN YHBQ"/>
    <property type="match status" value="1"/>
</dbReference>
<dbReference type="AlphaFoldDB" id="H2BY41"/>
<dbReference type="Proteomes" id="UP000003844">
    <property type="component" value="Unassembled WGS sequence"/>
</dbReference>
<reference evidence="4" key="1">
    <citation type="journal article" date="2012" name="Stand. Genomic Sci.">
        <title>Genome sequence of the Antarctic rhodopsins-containing flavobacterium Gillisia limnaea type strain (R-8282(T)).</title>
        <authorList>
            <person name="Riedel T."/>
            <person name="Held B."/>
            <person name="Nolan M."/>
            <person name="Lucas S."/>
            <person name="Lapidus A."/>
            <person name="Tice H."/>
            <person name="Del Rio T.G."/>
            <person name="Cheng J.F."/>
            <person name="Han C."/>
            <person name="Tapia R."/>
            <person name="Goodwin L.A."/>
            <person name="Pitluck S."/>
            <person name="Liolios K."/>
            <person name="Mavromatis K."/>
            <person name="Pagani I."/>
            <person name="Ivanova N."/>
            <person name="Mikhailova N."/>
            <person name="Pati A."/>
            <person name="Chen A."/>
            <person name="Palaniappan K."/>
            <person name="Land M."/>
            <person name="Rohde M."/>
            <person name="Tindall B.J."/>
            <person name="Detter J.C."/>
            <person name="Goker M."/>
            <person name="Bristow J."/>
            <person name="Eisen J.A."/>
            <person name="Markowitz V."/>
            <person name="Hugenholtz P."/>
            <person name="Kyrpides N.C."/>
            <person name="Klenk H.P."/>
            <person name="Woyke T."/>
        </authorList>
    </citation>
    <scope>NUCLEOTIDE SEQUENCE [LARGE SCALE GENOMIC DNA]</scope>
    <source>
        <strain evidence="4">DSM 15749 / LMG 21470 / R-8282</strain>
    </source>
</reference>
<dbReference type="SUPFAM" id="SSF82771">
    <property type="entry name" value="GIY-YIG endonuclease"/>
    <property type="match status" value="1"/>
</dbReference>
<dbReference type="PROSITE" id="PS50164">
    <property type="entry name" value="GIY_YIG"/>
    <property type="match status" value="1"/>
</dbReference>